<dbReference type="AlphaFoldDB" id="A0AAD8F068"/>
<reference evidence="1" key="1">
    <citation type="journal article" date="2023" name="PLoS Negl. Trop. Dis.">
        <title>A genome sequence for Biomphalaria pfeifferi, the major vector snail for the human-infecting parasite Schistosoma mansoni.</title>
        <authorList>
            <person name="Bu L."/>
            <person name="Lu L."/>
            <person name="Laidemitt M.R."/>
            <person name="Zhang S.M."/>
            <person name="Mutuku M."/>
            <person name="Mkoji G."/>
            <person name="Steinauer M."/>
            <person name="Loker E.S."/>
        </authorList>
    </citation>
    <scope>NUCLEOTIDE SEQUENCE</scope>
    <source>
        <strain evidence="1">KasaAsao</strain>
    </source>
</reference>
<protein>
    <submittedName>
        <fullName evidence="1">Uncharacterized protein</fullName>
    </submittedName>
</protein>
<dbReference type="Proteomes" id="UP001233172">
    <property type="component" value="Unassembled WGS sequence"/>
</dbReference>
<dbReference type="EMBL" id="JASAOG010000165">
    <property type="protein sequence ID" value="KAK0046430.1"/>
    <property type="molecule type" value="Genomic_DNA"/>
</dbReference>
<gene>
    <name evidence="1" type="ORF">Bpfe_024078</name>
</gene>
<name>A0AAD8F068_BIOPF</name>
<accession>A0AAD8F068</accession>
<reference evidence="1" key="2">
    <citation type="submission" date="2023-04" db="EMBL/GenBank/DDBJ databases">
        <authorList>
            <person name="Bu L."/>
            <person name="Lu L."/>
            <person name="Laidemitt M.R."/>
            <person name="Zhang S.M."/>
            <person name="Mutuku M."/>
            <person name="Mkoji G."/>
            <person name="Steinauer M."/>
            <person name="Loker E.S."/>
        </authorList>
    </citation>
    <scope>NUCLEOTIDE SEQUENCE</scope>
    <source>
        <strain evidence="1">KasaAsao</strain>
        <tissue evidence="1">Whole Snail</tissue>
    </source>
</reference>
<keyword evidence="2" id="KW-1185">Reference proteome</keyword>
<organism evidence="1 2">
    <name type="scientific">Biomphalaria pfeifferi</name>
    <name type="common">Bloodfluke planorb</name>
    <name type="synonym">Freshwater snail</name>
    <dbReference type="NCBI Taxonomy" id="112525"/>
    <lineage>
        <taxon>Eukaryota</taxon>
        <taxon>Metazoa</taxon>
        <taxon>Spiralia</taxon>
        <taxon>Lophotrochozoa</taxon>
        <taxon>Mollusca</taxon>
        <taxon>Gastropoda</taxon>
        <taxon>Heterobranchia</taxon>
        <taxon>Euthyneura</taxon>
        <taxon>Panpulmonata</taxon>
        <taxon>Hygrophila</taxon>
        <taxon>Lymnaeoidea</taxon>
        <taxon>Planorbidae</taxon>
        <taxon>Biomphalaria</taxon>
    </lineage>
</organism>
<evidence type="ECO:0000313" key="2">
    <source>
        <dbReference type="Proteomes" id="UP001233172"/>
    </source>
</evidence>
<evidence type="ECO:0000313" key="1">
    <source>
        <dbReference type="EMBL" id="KAK0046430.1"/>
    </source>
</evidence>
<proteinExistence type="predicted"/>
<sequence>MLEKSVLWIQQSQLMFKLQSKRQVTRAVRNKTSTGVLFVRLALLRRSFHPERTTHNTGFEYRLESEILHHQNQLKLVGNLLFYFQQHLKG</sequence>
<comment type="caution">
    <text evidence="1">The sequence shown here is derived from an EMBL/GenBank/DDBJ whole genome shotgun (WGS) entry which is preliminary data.</text>
</comment>